<dbReference type="RefSeq" id="WP_281292731.1">
    <property type="nucleotide sequence ID" value="NZ_BAAAMZ010000033.1"/>
</dbReference>
<protein>
    <submittedName>
        <fullName evidence="2">Putative membrane protein</fullName>
    </submittedName>
</protein>
<dbReference type="EMBL" id="VIWT01000002">
    <property type="protein sequence ID" value="TWF91231.1"/>
    <property type="molecule type" value="Genomic_DNA"/>
</dbReference>
<dbReference type="InterPro" id="IPR018723">
    <property type="entry name" value="DUF2254_membrane"/>
</dbReference>
<sequence>MSREAWSAIDVSLPPGVPHAEPAFPRDPTDRAVRGRAGWRRERLRTNLWLVPAVEALLFAVLFAGTVTVDRLSYDGHLRYADWVLNGTADGARQILTTIAAALITVVGLVFSITIVALTLASTQLGPRMLRTFIRDRGTQLTLGTFVATFFYTVLALVATSPGPHGDFVPHLSITLAIAFTLVDLGLLIYFIHHIATMIQLPQVIAVIADELARAIESQSGADREPRLGPDCGPDAEELLRRIDESGTVIPTPASGYLQFLKHDELVRLAEAADAVLQLPYRPGHFLVEGQPLAVVWPPEAAAQLAAQLARVQVTGPYRTLTQDVSFGFDQLVEIAIRALSPAVNDTFTALTCIDWLSHSLCRITTGWHPQHVHRDRADRIRVIAYQADYDRLVQRAFEKIRQCSAGMPAVMIRQLDALCRVMEQTVIPCRREVLLTQGMMIWRSCEASVPEPADREDVLRRYQTLVALHRAAEPENSTLASPLPAGP</sequence>
<feature type="transmembrane region" description="Helical" evidence="1">
    <location>
        <begin position="141"/>
        <end position="160"/>
    </location>
</feature>
<feature type="transmembrane region" description="Helical" evidence="1">
    <location>
        <begin position="95"/>
        <end position="120"/>
    </location>
</feature>
<name>A0A561TVU5_9ACTN</name>
<comment type="caution">
    <text evidence="2">The sequence shown here is derived from an EMBL/GenBank/DDBJ whole genome shotgun (WGS) entry which is preliminary data.</text>
</comment>
<dbReference type="Pfam" id="PF10011">
    <property type="entry name" value="DUF2254"/>
    <property type="match status" value="1"/>
</dbReference>
<keyword evidence="1" id="KW-0472">Membrane</keyword>
<dbReference type="Proteomes" id="UP000317940">
    <property type="component" value="Unassembled WGS sequence"/>
</dbReference>
<feature type="transmembrane region" description="Helical" evidence="1">
    <location>
        <begin position="48"/>
        <end position="69"/>
    </location>
</feature>
<keyword evidence="1" id="KW-1133">Transmembrane helix</keyword>
<reference evidence="2 3" key="1">
    <citation type="submission" date="2019-06" db="EMBL/GenBank/DDBJ databases">
        <title>Sequencing the genomes of 1000 actinobacteria strains.</title>
        <authorList>
            <person name="Klenk H.-P."/>
        </authorList>
    </citation>
    <scope>NUCLEOTIDE SEQUENCE [LARGE SCALE GENOMIC DNA]</scope>
    <source>
        <strain evidence="2 3">DSM 44826</strain>
    </source>
</reference>
<gene>
    <name evidence="2" type="ORF">FHX73_12343</name>
</gene>
<feature type="transmembrane region" description="Helical" evidence="1">
    <location>
        <begin position="172"/>
        <end position="192"/>
    </location>
</feature>
<proteinExistence type="predicted"/>
<keyword evidence="3" id="KW-1185">Reference proteome</keyword>
<keyword evidence="1" id="KW-0812">Transmembrane</keyword>
<evidence type="ECO:0000313" key="3">
    <source>
        <dbReference type="Proteomes" id="UP000317940"/>
    </source>
</evidence>
<dbReference type="AlphaFoldDB" id="A0A561TVU5"/>
<evidence type="ECO:0000256" key="1">
    <source>
        <dbReference type="SAM" id="Phobius"/>
    </source>
</evidence>
<organism evidence="2 3">
    <name type="scientific">Kitasatospora viridis</name>
    <dbReference type="NCBI Taxonomy" id="281105"/>
    <lineage>
        <taxon>Bacteria</taxon>
        <taxon>Bacillati</taxon>
        <taxon>Actinomycetota</taxon>
        <taxon>Actinomycetes</taxon>
        <taxon>Kitasatosporales</taxon>
        <taxon>Streptomycetaceae</taxon>
        <taxon>Kitasatospora</taxon>
    </lineage>
</organism>
<evidence type="ECO:0000313" key="2">
    <source>
        <dbReference type="EMBL" id="TWF91231.1"/>
    </source>
</evidence>
<accession>A0A561TVU5</accession>